<gene>
    <name evidence="2" type="ORF">NX02_03125</name>
</gene>
<accession>W0A9M6</accession>
<keyword evidence="3" id="KW-1185">Reference proteome</keyword>
<dbReference type="KEGG" id="ssan:NX02_03125"/>
<evidence type="ECO:0000313" key="2">
    <source>
        <dbReference type="EMBL" id="AHE52380.1"/>
    </source>
</evidence>
<organism evidence="2 3">
    <name type="scientific">Sphingomonas sanxanigenens DSM 19645 = NX02</name>
    <dbReference type="NCBI Taxonomy" id="1123269"/>
    <lineage>
        <taxon>Bacteria</taxon>
        <taxon>Pseudomonadati</taxon>
        <taxon>Pseudomonadota</taxon>
        <taxon>Alphaproteobacteria</taxon>
        <taxon>Sphingomonadales</taxon>
        <taxon>Sphingomonadaceae</taxon>
        <taxon>Sphingomonas</taxon>
    </lineage>
</organism>
<evidence type="ECO:0000313" key="3">
    <source>
        <dbReference type="Proteomes" id="UP000018851"/>
    </source>
</evidence>
<dbReference type="RefSeq" id="WP_025290696.1">
    <property type="nucleotide sequence ID" value="NZ_CP006644.1"/>
</dbReference>
<dbReference type="STRING" id="1123269.NX02_03125"/>
<dbReference type="PATRIC" id="fig|1123269.5.peg.606"/>
<dbReference type="EMBL" id="CP006644">
    <property type="protein sequence ID" value="AHE52380.1"/>
    <property type="molecule type" value="Genomic_DNA"/>
</dbReference>
<dbReference type="HOGENOM" id="CLU_2036556_0_0_5"/>
<protein>
    <submittedName>
        <fullName evidence="2">Uncharacterized protein</fullName>
    </submittedName>
</protein>
<dbReference type="Proteomes" id="UP000018851">
    <property type="component" value="Chromosome"/>
</dbReference>
<sequence length="121" mass="12697">MEARARALLFAMSGTATVRQLRAEGFGVSVDAIRRLRREMVADGSARRLGARADGPPVEDEADDEEEHPARWAEQGSRLLLLRMLETGQHALADRAAFEAACAAAGLDPAGIGAGSAGGAR</sequence>
<feature type="compositionally biased region" description="Acidic residues" evidence="1">
    <location>
        <begin position="57"/>
        <end position="67"/>
    </location>
</feature>
<dbReference type="AlphaFoldDB" id="W0A9M6"/>
<feature type="region of interest" description="Disordered" evidence="1">
    <location>
        <begin position="47"/>
        <end position="70"/>
    </location>
</feature>
<name>W0A9M6_9SPHN</name>
<reference evidence="2 3" key="1">
    <citation type="submission" date="2013-07" db="EMBL/GenBank/DDBJ databases">
        <title>Completed genome of Sphingomonas sanxanigenens NX02.</title>
        <authorList>
            <person name="Ma T."/>
            <person name="Huang H."/>
            <person name="Wu M."/>
            <person name="Li X."/>
            <person name="Li G."/>
        </authorList>
    </citation>
    <scope>NUCLEOTIDE SEQUENCE [LARGE SCALE GENOMIC DNA]</scope>
    <source>
        <strain evidence="2 3">NX02</strain>
    </source>
</reference>
<evidence type="ECO:0000256" key="1">
    <source>
        <dbReference type="SAM" id="MobiDB-lite"/>
    </source>
</evidence>
<proteinExistence type="predicted"/>